<name>A0A101M276_PICGL</name>
<proteinExistence type="predicted"/>
<dbReference type="EMBL" id="LKAM01000002">
    <property type="protein sequence ID" value="KUM49558.1"/>
    <property type="molecule type" value="Genomic_DNA"/>
</dbReference>
<geneLocation type="mitochondrion" evidence="1"/>
<reference evidence="1" key="1">
    <citation type="journal article" date="2015" name="Genome Biol. Evol.">
        <title>Organellar Genomes of White Spruce (Picea glauca): Assembly and Annotation.</title>
        <authorList>
            <person name="Jackman S.D."/>
            <person name="Warren R.L."/>
            <person name="Gibb E.A."/>
            <person name="Vandervalk B.P."/>
            <person name="Mohamadi H."/>
            <person name="Chu J."/>
            <person name="Raymond A."/>
            <person name="Pleasance S."/>
            <person name="Coope R."/>
            <person name="Wildung M.R."/>
            <person name="Ritland C.E."/>
            <person name="Bousquet J."/>
            <person name="Jones S.J."/>
            <person name="Bohlmann J."/>
            <person name="Birol I."/>
        </authorList>
    </citation>
    <scope>NUCLEOTIDE SEQUENCE [LARGE SCALE GENOMIC DNA]</scope>
    <source>
        <tissue evidence="1">Flushing bud</tissue>
    </source>
</reference>
<gene>
    <name evidence="1" type="ORF">ABT39_MTgene2783</name>
</gene>
<protein>
    <submittedName>
        <fullName evidence="1">Uncharacterized protein</fullName>
    </submittedName>
</protein>
<dbReference type="AlphaFoldDB" id="A0A101M276"/>
<sequence>MYPDESSVDTLLSTYACCRIMMAGRRIIWPDRAGCLYPCIQSFCISGGNQNGCILIYIWMVSLHGDRNTR</sequence>
<organism evidence="1">
    <name type="scientific">Picea glauca</name>
    <name type="common">White spruce</name>
    <name type="synonym">Pinus glauca</name>
    <dbReference type="NCBI Taxonomy" id="3330"/>
    <lineage>
        <taxon>Eukaryota</taxon>
        <taxon>Viridiplantae</taxon>
        <taxon>Streptophyta</taxon>
        <taxon>Embryophyta</taxon>
        <taxon>Tracheophyta</taxon>
        <taxon>Spermatophyta</taxon>
        <taxon>Pinopsida</taxon>
        <taxon>Pinidae</taxon>
        <taxon>Conifers I</taxon>
        <taxon>Pinales</taxon>
        <taxon>Pinaceae</taxon>
        <taxon>Picea</taxon>
    </lineage>
</organism>
<evidence type="ECO:0000313" key="1">
    <source>
        <dbReference type="EMBL" id="KUM49558.1"/>
    </source>
</evidence>
<accession>A0A101M276</accession>
<keyword evidence="1" id="KW-0496">Mitochondrion</keyword>
<comment type="caution">
    <text evidence="1">The sequence shown here is derived from an EMBL/GenBank/DDBJ whole genome shotgun (WGS) entry which is preliminary data.</text>
</comment>